<accession>A0A4R7J536</accession>
<dbReference type="InterPro" id="IPR028082">
    <property type="entry name" value="Peripla_BP_I"/>
</dbReference>
<proteinExistence type="predicted"/>
<dbReference type="Gene3D" id="3.40.50.2300">
    <property type="match status" value="3"/>
</dbReference>
<protein>
    <submittedName>
        <fullName evidence="6">DeoR-like protein with HTH domain</fullName>
    </submittedName>
</protein>
<reference evidence="6 7" key="1">
    <citation type="submission" date="2019-03" db="EMBL/GenBank/DDBJ databases">
        <title>Genomic Encyclopedia of Archaeal and Bacterial Type Strains, Phase II (KMG-II): from individual species to whole genera.</title>
        <authorList>
            <person name="Goeker M."/>
        </authorList>
    </citation>
    <scope>NUCLEOTIDE SEQUENCE [LARGE SCALE GENOMIC DNA]</scope>
    <source>
        <strain evidence="6 7">DSM 24323</strain>
    </source>
</reference>
<keyword evidence="3" id="KW-0804">Transcription</keyword>
<dbReference type="InterPro" id="IPR001034">
    <property type="entry name" value="DeoR_HTH"/>
</dbReference>
<name>A0A4R7J536_9ACTN</name>
<dbReference type="RefSeq" id="WP_166649076.1">
    <property type="nucleotide sequence ID" value="NZ_CP171129.1"/>
</dbReference>
<dbReference type="SUPFAM" id="SSF46785">
    <property type="entry name" value="Winged helix' DNA-binding domain"/>
    <property type="match status" value="1"/>
</dbReference>
<dbReference type="GO" id="GO:0000976">
    <property type="term" value="F:transcription cis-regulatory region binding"/>
    <property type="evidence" value="ECO:0007669"/>
    <property type="project" value="TreeGrafter"/>
</dbReference>
<evidence type="ECO:0000256" key="2">
    <source>
        <dbReference type="ARBA" id="ARBA00023125"/>
    </source>
</evidence>
<feature type="region of interest" description="Disordered" evidence="4">
    <location>
        <begin position="24"/>
        <end position="44"/>
    </location>
</feature>
<dbReference type="PANTHER" id="PTHR30146:SF109">
    <property type="entry name" value="HTH-TYPE TRANSCRIPTIONAL REGULATOR GALS"/>
    <property type="match status" value="1"/>
</dbReference>
<keyword evidence="1" id="KW-0805">Transcription regulation</keyword>
<feature type="domain" description="HTH deoR-type" evidence="5">
    <location>
        <begin position="1"/>
        <end position="28"/>
    </location>
</feature>
<evidence type="ECO:0000256" key="3">
    <source>
        <dbReference type="ARBA" id="ARBA00023163"/>
    </source>
</evidence>
<dbReference type="SUPFAM" id="SSF53822">
    <property type="entry name" value="Periplasmic binding protein-like I"/>
    <property type="match status" value="2"/>
</dbReference>
<evidence type="ECO:0000259" key="5">
    <source>
        <dbReference type="PROSITE" id="PS51000"/>
    </source>
</evidence>
<dbReference type="Pfam" id="PF08220">
    <property type="entry name" value="HTH_DeoR"/>
    <property type="match status" value="1"/>
</dbReference>
<keyword evidence="7" id="KW-1185">Reference proteome</keyword>
<dbReference type="GO" id="GO:0003700">
    <property type="term" value="F:DNA-binding transcription factor activity"/>
    <property type="evidence" value="ECO:0007669"/>
    <property type="project" value="InterPro"/>
</dbReference>
<dbReference type="PROSITE" id="PS51000">
    <property type="entry name" value="HTH_DEOR_2"/>
    <property type="match status" value="1"/>
</dbReference>
<evidence type="ECO:0000256" key="1">
    <source>
        <dbReference type="ARBA" id="ARBA00023015"/>
    </source>
</evidence>
<comment type="caution">
    <text evidence="6">The sequence shown here is derived from an EMBL/GenBank/DDBJ whole genome shotgun (WGS) entry which is preliminary data.</text>
</comment>
<dbReference type="AlphaFoldDB" id="A0A4R7J536"/>
<dbReference type="Proteomes" id="UP000295371">
    <property type="component" value="Unassembled WGS sequence"/>
</dbReference>
<dbReference type="InterPro" id="IPR036390">
    <property type="entry name" value="WH_DNA-bd_sf"/>
</dbReference>
<evidence type="ECO:0000313" key="6">
    <source>
        <dbReference type="EMBL" id="TDT32451.1"/>
    </source>
</evidence>
<evidence type="ECO:0000256" key="4">
    <source>
        <dbReference type="SAM" id="MobiDB-lite"/>
    </source>
</evidence>
<dbReference type="EMBL" id="SOAW01000001">
    <property type="protein sequence ID" value="TDT32451.1"/>
    <property type="molecule type" value="Genomic_DNA"/>
</dbReference>
<evidence type="ECO:0000313" key="7">
    <source>
        <dbReference type="Proteomes" id="UP000295371"/>
    </source>
</evidence>
<organism evidence="6 7">
    <name type="scientific">Naumannella halotolerans</name>
    <dbReference type="NCBI Taxonomy" id="993414"/>
    <lineage>
        <taxon>Bacteria</taxon>
        <taxon>Bacillati</taxon>
        <taxon>Actinomycetota</taxon>
        <taxon>Actinomycetes</taxon>
        <taxon>Propionibacteriales</taxon>
        <taxon>Propionibacteriaceae</taxon>
        <taxon>Naumannella</taxon>
    </lineage>
</organism>
<gene>
    <name evidence="6" type="ORF">CLV29_0025</name>
</gene>
<dbReference type="Pfam" id="PF13377">
    <property type="entry name" value="Peripla_BP_3"/>
    <property type="match status" value="1"/>
</dbReference>
<sequence>MTPVTLRRDLAAMERRGLLTRVHGGAVRVDQPPRGRTEPPKPQTAPALAVLVPSLSFYWPEVITGMKRKAAARGHRLLLRGASYELLDERPMMERMLRTEGVQGLLVAPNMQSPQAAEVMAMIEAALSAGISVPGDLSIVSYDDEIAELMTPPLTAVKPPRAEVGAAAVDLLLDRLEQPGRALRQLSLTPALTIRESTGPAPA</sequence>
<keyword evidence="2" id="KW-0238">DNA-binding</keyword>
<dbReference type="InterPro" id="IPR046335">
    <property type="entry name" value="LacI/GalR-like_sensor"/>
</dbReference>
<dbReference type="PANTHER" id="PTHR30146">
    <property type="entry name" value="LACI-RELATED TRANSCRIPTIONAL REPRESSOR"/>
    <property type="match status" value="1"/>
</dbReference>